<feature type="domain" description="Putative Se/S carrier protein-like" evidence="1">
    <location>
        <begin position="4"/>
        <end position="70"/>
    </location>
</feature>
<evidence type="ECO:0000259" key="1">
    <source>
        <dbReference type="Pfam" id="PF11823"/>
    </source>
</evidence>
<dbReference type="RefSeq" id="WP_307632481.1">
    <property type="nucleotide sequence ID" value="NZ_JAPHEH010000001.1"/>
</dbReference>
<reference evidence="2" key="1">
    <citation type="journal article" date="2022" name="bioRxiv">
        <title>Thiovibrio frasassiensisgen. nov., sp. nov., an autotrophic, elemental sulfur disproportionating bacterium isolated from sulfidic karst sediment, and proposal of Thiovibrionaceae fam. nov.</title>
        <authorList>
            <person name="Aronson H."/>
            <person name="Thomas C."/>
            <person name="Bhattacharyya M."/>
            <person name="Eckstein S."/>
            <person name="Jensen S."/>
            <person name="Barco R."/>
            <person name="Macalady J."/>
            <person name="Amend J."/>
        </authorList>
    </citation>
    <scope>NUCLEOTIDE SEQUENCE</scope>
    <source>
        <strain evidence="2">RS19-109</strain>
    </source>
</reference>
<organism evidence="2 3">
    <name type="scientific">Thiovibrio frasassiensis</name>
    <dbReference type="NCBI Taxonomy" id="2984131"/>
    <lineage>
        <taxon>Bacteria</taxon>
        <taxon>Pseudomonadati</taxon>
        <taxon>Thermodesulfobacteriota</taxon>
        <taxon>Desulfobulbia</taxon>
        <taxon>Desulfobulbales</taxon>
        <taxon>Thiovibrionaceae</taxon>
        <taxon>Thiovibrio</taxon>
    </lineage>
</organism>
<keyword evidence="3" id="KW-1185">Reference proteome</keyword>
<proteinExistence type="predicted"/>
<dbReference type="EMBL" id="JAPHEH010000001">
    <property type="protein sequence ID" value="MDG4475508.1"/>
    <property type="molecule type" value="Genomic_DNA"/>
</dbReference>
<dbReference type="Pfam" id="PF11823">
    <property type="entry name" value="Se_S_carrier"/>
    <property type="match status" value="1"/>
</dbReference>
<gene>
    <name evidence="2" type="ORF">OLX77_04960</name>
</gene>
<comment type="caution">
    <text evidence="2">The sequence shown here is derived from an EMBL/GenBank/DDBJ whole genome shotgun (WGS) entry which is preliminary data.</text>
</comment>
<dbReference type="Proteomes" id="UP001154240">
    <property type="component" value="Unassembled WGS sequence"/>
</dbReference>
<dbReference type="InterPro" id="IPR021778">
    <property type="entry name" value="Se/S_carrier-like"/>
</dbReference>
<reference evidence="2" key="2">
    <citation type="submission" date="2022-10" db="EMBL/GenBank/DDBJ databases">
        <authorList>
            <person name="Aronson H.S."/>
        </authorList>
    </citation>
    <scope>NUCLEOTIDE SEQUENCE</scope>
    <source>
        <strain evidence="2">RS19-109</strain>
    </source>
</reference>
<accession>A0A9X4RLT8</accession>
<evidence type="ECO:0000313" key="3">
    <source>
        <dbReference type="Proteomes" id="UP001154240"/>
    </source>
</evidence>
<sequence length="87" mass="9470">MEAYVAIFFSIHYVLKAEQLLKAANISLDVVPVPREISGDCGMAITFAPEQLAAVQSILAAADIAIARIFCKDAEGVFREIPWKTDS</sequence>
<protein>
    <submittedName>
        <fullName evidence="2">DUF3343 domain-containing protein</fullName>
    </submittedName>
</protein>
<dbReference type="AlphaFoldDB" id="A0A9X4RLT8"/>
<name>A0A9X4RLT8_9BACT</name>
<evidence type="ECO:0000313" key="2">
    <source>
        <dbReference type="EMBL" id="MDG4475508.1"/>
    </source>
</evidence>